<name>A0A6I4ME99_9ACTN</name>
<dbReference type="Pfam" id="PF12680">
    <property type="entry name" value="SnoaL_2"/>
    <property type="match status" value="1"/>
</dbReference>
<dbReference type="EMBL" id="WBMS02000014">
    <property type="protein sequence ID" value="MWA02554.1"/>
    <property type="molecule type" value="Genomic_DNA"/>
</dbReference>
<gene>
    <name evidence="2" type="ORF">F8568_019675</name>
</gene>
<dbReference type="InterPro" id="IPR037401">
    <property type="entry name" value="SnoaL-like"/>
</dbReference>
<keyword evidence="2" id="KW-0413">Isomerase</keyword>
<evidence type="ECO:0000259" key="1">
    <source>
        <dbReference type="Pfam" id="PF12680"/>
    </source>
</evidence>
<reference evidence="2" key="1">
    <citation type="submission" date="2019-12" db="EMBL/GenBank/DDBJ databases">
        <title>Actinomadura physcomitrii sp. nov., a novel actinomycete isolated from moss [Physcomitrium sphaericum (Ludw) Fuernr].</title>
        <authorList>
            <person name="Zhuang X."/>
        </authorList>
    </citation>
    <scope>NUCLEOTIDE SEQUENCE [LARGE SCALE GENOMIC DNA]</scope>
    <source>
        <strain evidence="2">LD22</strain>
    </source>
</reference>
<dbReference type="AlphaFoldDB" id="A0A6I4ME99"/>
<dbReference type="Gene3D" id="3.10.450.50">
    <property type="match status" value="1"/>
</dbReference>
<dbReference type="InterPro" id="IPR032710">
    <property type="entry name" value="NTF2-like_dom_sf"/>
</dbReference>
<protein>
    <submittedName>
        <fullName evidence="2">Ketosteroid isomerase</fullName>
    </submittedName>
</protein>
<dbReference type="GO" id="GO:0016853">
    <property type="term" value="F:isomerase activity"/>
    <property type="evidence" value="ECO:0007669"/>
    <property type="project" value="UniProtKB-KW"/>
</dbReference>
<feature type="domain" description="SnoaL-like" evidence="1">
    <location>
        <begin position="12"/>
        <end position="118"/>
    </location>
</feature>
<accession>A0A6I4ME99</accession>
<dbReference type="SUPFAM" id="SSF54427">
    <property type="entry name" value="NTF2-like"/>
    <property type="match status" value="1"/>
</dbReference>
<dbReference type="Proteomes" id="UP000462055">
    <property type="component" value="Unassembled WGS sequence"/>
</dbReference>
<evidence type="ECO:0000313" key="2">
    <source>
        <dbReference type="EMBL" id="MWA02554.1"/>
    </source>
</evidence>
<dbReference type="RefSeq" id="WP_151595019.1">
    <property type="nucleotide sequence ID" value="NZ_WBMS02000014.1"/>
</dbReference>
<keyword evidence="3" id="KW-1185">Reference proteome</keyword>
<sequence>MSAPTPREVFARLSAGISAGRWHELADLYAEDAVVDQPFALPPAPPHLEGRAVIGEHFRRAAAGPLRLRARDVVVHETADPEVIVAEFDYDGRVAGTGHEFRVSNVQVLRVRDGLIVRTRDYHDHRGLARALARRRPAAAG</sequence>
<evidence type="ECO:0000313" key="3">
    <source>
        <dbReference type="Proteomes" id="UP000462055"/>
    </source>
</evidence>
<comment type="caution">
    <text evidence="2">The sequence shown here is derived from an EMBL/GenBank/DDBJ whole genome shotgun (WGS) entry which is preliminary data.</text>
</comment>
<proteinExistence type="predicted"/>
<organism evidence="2 3">
    <name type="scientific">Actinomadura physcomitrii</name>
    <dbReference type="NCBI Taxonomy" id="2650748"/>
    <lineage>
        <taxon>Bacteria</taxon>
        <taxon>Bacillati</taxon>
        <taxon>Actinomycetota</taxon>
        <taxon>Actinomycetes</taxon>
        <taxon>Streptosporangiales</taxon>
        <taxon>Thermomonosporaceae</taxon>
        <taxon>Actinomadura</taxon>
    </lineage>
</organism>